<feature type="transmembrane region" description="Helical" evidence="1">
    <location>
        <begin position="51"/>
        <end position="70"/>
    </location>
</feature>
<evidence type="ECO:0000313" key="2">
    <source>
        <dbReference type="EMBL" id="RNA13798.1"/>
    </source>
</evidence>
<keyword evidence="1" id="KW-0812">Transmembrane</keyword>
<keyword evidence="1" id="KW-1133">Transmembrane helix</keyword>
<evidence type="ECO:0000256" key="1">
    <source>
        <dbReference type="SAM" id="Phobius"/>
    </source>
</evidence>
<dbReference type="Proteomes" id="UP000276133">
    <property type="component" value="Unassembled WGS sequence"/>
</dbReference>
<sequence length="79" mass="8691">MPDLTTARLACEGLLTRPEGIVSVLELVDRVGVCHSNWKGREFVDYPVGECVCNFFLGVIFSTGIFSYLFGGSTEENLN</sequence>
<protein>
    <submittedName>
        <fullName evidence="2">Uncharacterized protein</fullName>
    </submittedName>
</protein>
<keyword evidence="1" id="KW-0472">Membrane</keyword>
<dbReference type="EMBL" id="REGN01005328">
    <property type="protein sequence ID" value="RNA13798.1"/>
    <property type="molecule type" value="Genomic_DNA"/>
</dbReference>
<accession>A0A3M7QS51</accession>
<comment type="caution">
    <text evidence="2">The sequence shown here is derived from an EMBL/GenBank/DDBJ whole genome shotgun (WGS) entry which is preliminary data.</text>
</comment>
<dbReference type="AlphaFoldDB" id="A0A3M7QS51"/>
<gene>
    <name evidence="2" type="ORF">BpHYR1_049735</name>
</gene>
<keyword evidence="3" id="KW-1185">Reference proteome</keyword>
<proteinExistence type="predicted"/>
<organism evidence="2 3">
    <name type="scientific">Brachionus plicatilis</name>
    <name type="common">Marine rotifer</name>
    <name type="synonym">Brachionus muelleri</name>
    <dbReference type="NCBI Taxonomy" id="10195"/>
    <lineage>
        <taxon>Eukaryota</taxon>
        <taxon>Metazoa</taxon>
        <taxon>Spiralia</taxon>
        <taxon>Gnathifera</taxon>
        <taxon>Rotifera</taxon>
        <taxon>Eurotatoria</taxon>
        <taxon>Monogononta</taxon>
        <taxon>Pseudotrocha</taxon>
        <taxon>Ploima</taxon>
        <taxon>Brachionidae</taxon>
        <taxon>Brachionus</taxon>
    </lineage>
</organism>
<evidence type="ECO:0000313" key="3">
    <source>
        <dbReference type="Proteomes" id="UP000276133"/>
    </source>
</evidence>
<reference evidence="2 3" key="1">
    <citation type="journal article" date="2018" name="Sci. Rep.">
        <title>Genomic signatures of local adaptation to the degree of environmental predictability in rotifers.</title>
        <authorList>
            <person name="Franch-Gras L."/>
            <person name="Hahn C."/>
            <person name="Garcia-Roger E.M."/>
            <person name="Carmona M.J."/>
            <person name="Serra M."/>
            <person name="Gomez A."/>
        </authorList>
    </citation>
    <scope>NUCLEOTIDE SEQUENCE [LARGE SCALE GENOMIC DNA]</scope>
    <source>
        <strain evidence="2">HYR1</strain>
    </source>
</reference>
<name>A0A3M7QS51_BRAPC</name>